<protein>
    <submittedName>
        <fullName evidence="1">Uncharacterized protein</fullName>
    </submittedName>
</protein>
<evidence type="ECO:0000313" key="1">
    <source>
        <dbReference type="EMBL" id="KKK62045.1"/>
    </source>
</evidence>
<dbReference type="EMBL" id="LAZR01062187">
    <property type="protein sequence ID" value="KKK62045.1"/>
    <property type="molecule type" value="Genomic_DNA"/>
</dbReference>
<name>A0A0F8XLR3_9ZZZZ</name>
<proteinExistence type="predicted"/>
<organism evidence="1">
    <name type="scientific">marine sediment metagenome</name>
    <dbReference type="NCBI Taxonomy" id="412755"/>
    <lineage>
        <taxon>unclassified sequences</taxon>
        <taxon>metagenomes</taxon>
        <taxon>ecological metagenomes</taxon>
    </lineage>
</organism>
<feature type="non-terminal residue" evidence="1">
    <location>
        <position position="35"/>
    </location>
</feature>
<sequence length="35" mass="3702">MLAKPCCPDGPRYAALGDAVTVTAALWIGRRIMLA</sequence>
<gene>
    <name evidence="1" type="ORF">LCGC14_3008240</name>
</gene>
<comment type="caution">
    <text evidence="1">The sequence shown here is derived from an EMBL/GenBank/DDBJ whole genome shotgun (WGS) entry which is preliminary data.</text>
</comment>
<dbReference type="AlphaFoldDB" id="A0A0F8XLR3"/>
<reference evidence="1" key="1">
    <citation type="journal article" date="2015" name="Nature">
        <title>Complex archaea that bridge the gap between prokaryotes and eukaryotes.</title>
        <authorList>
            <person name="Spang A."/>
            <person name="Saw J.H."/>
            <person name="Jorgensen S.L."/>
            <person name="Zaremba-Niedzwiedzka K."/>
            <person name="Martijn J."/>
            <person name="Lind A.E."/>
            <person name="van Eijk R."/>
            <person name="Schleper C."/>
            <person name="Guy L."/>
            <person name="Ettema T.J."/>
        </authorList>
    </citation>
    <scope>NUCLEOTIDE SEQUENCE</scope>
</reference>
<accession>A0A0F8XLR3</accession>